<feature type="binding site" evidence="12">
    <location>
        <position position="126"/>
    </location>
    <ligand>
        <name>Ca(2+)</name>
        <dbReference type="ChEBI" id="CHEBI:29108"/>
        <label>1</label>
    </ligand>
</feature>
<dbReference type="EC" id="1.11.1.7" evidence="3"/>
<dbReference type="KEGG" id="eus:EUTSA_v10027558mg"/>
<feature type="region of interest" description="Disordered" evidence="16">
    <location>
        <begin position="313"/>
        <end position="333"/>
    </location>
</feature>
<comment type="cofactor">
    <cofactor evidence="12">
        <name>heme b</name>
        <dbReference type="ChEBI" id="CHEBI:60344"/>
    </cofactor>
    <text evidence="12">Binds 1 heme b (iron(II)-protoporphyrin IX) group per subunit.</text>
</comment>
<evidence type="ECO:0000313" key="19">
    <source>
        <dbReference type="Proteomes" id="UP000030689"/>
    </source>
</evidence>
<sequence length="443" mass="48825">MRFIGDWKIAFATCFFIALSIYVARLEFDNVVLHFLRLAKDFPENHTGGKVSEKSPYEEDFMTMFMSTAEDIDRSYSLHYDFYQESCPSAERIIAKAITETYNARPSIAPSLIRLLFHDCFIEGCDASVLLDADESLTSEKEASPNQSLKGLDVIDAIKSELENVCPGVVSCADIIVLAAREAVLLVNLHASLLVLSMLIISVTLNHVFGTPQAGGPFYPLETGRKDSVAAFKEIAERELPTPQANLSVILARFASRGFNERETVSLFGAHSIGTTHCTFFEDRLYNFAGTGKPDPELNPGFLQELKTKCPFSASASSPSPSPGTGLAPSLPASDCPKNYGMSPTGGNDGVIDLSFNNEGGEENFGTRYFRRLMQKKGLLFSDQQLTSSEETETWVRAYASDPQLFRRDFAMSMMKLSSYHVLTGPLGQVRTTCSKVLPKELI</sequence>
<dbReference type="Proteomes" id="UP000030689">
    <property type="component" value="Unassembled WGS sequence"/>
</dbReference>
<evidence type="ECO:0000259" key="17">
    <source>
        <dbReference type="PROSITE" id="PS50873"/>
    </source>
</evidence>
<dbReference type="AlphaFoldDB" id="V4MER9"/>
<keyword evidence="7" id="KW-0560">Oxidoreductase</keyword>
<comment type="cofactor">
    <cofactor evidence="12">
        <name>Ca(2+)</name>
        <dbReference type="ChEBI" id="CHEBI:29108"/>
    </cofactor>
    <text evidence="12">Binds 2 calcium ions per subunit.</text>
</comment>
<feature type="disulfide bond" evidence="14">
    <location>
        <begin position="120"/>
        <end position="125"/>
    </location>
</feature>
<evidence type="ECO:0000256" key="10">
    <source>
        <dbReference type="PIRSR" id="PIRSR600823-1"/>
    </source>
</evidence>
<dbReference type="eggNOG" id="ENOG502QSS8">
    <property type="taxonomic scope" value="Eukaryota"/>
</dbReference>
<keyword evidence="6 12" id="KW-0479">Metal-binding</keyword>
<dbReference type="PROSITE" id="PS00436">
    <property type="entry name" value="PEROXIDASE_2"/>
    <property type="match status" value="1"/>
</dbReference>
<comment type="catalytic activity">
    <reaction evidence="1">
        <text>2 a phenolic donor + H2O2 = 2 a phenolic radical donor + 2 H2O</text>
        <dbReference type="Rhea" id="RHEA:56136"/>
        <dbReference type="ChEBI" id="CHEBI:15377"/>
        <dbReference type="ChEBI" id="CHEBI:16240"/>
        <dbReference type="ChEBI" id="CHEBI:139520"/>
        <dbReference type="ChEBI" id="CHEBI:139521"/>
        <dbReference type="EC" id="1.11.1.7"/>
    </reaction>
</comment>
<evidence type="ECO:0000256" key="6">
    <source>
        <dbReference type="ARBA" id="ARBA00022723"/>
    </source>
</evidence>
<name>V4MER9_EUTSA</name>
<dbReference type="GO" id="GO:0006979">
    <property type="term" value="P:response to oxidative stress"/>
    <property type="evidence" value="ECO:0007669"/>
    <property type="project" value="InterPro"/>
</dbReference>
<keyword evidence="9 14" id="KW-1015">Disulfide bond</keyword>
<feature type="disulfide bond" evidence="14">
    <location>
        <begin position="172"/>
        <end position="434"/>
    </location>
</feature>
<feature type="compositionally biased region" description="Low complexity" evidence="16">
    <location>
        <begin position="313"/>
        <end position="332"/>
    </location>
</feature>
<feature type="binding site" evidence="12">
    <location>
        <position position="353"/>
    </location>
    <ligand>
        <name>Ca(2+)</name>
        <dbReference type="ChEBI" id="CHEBI:29108"/>
        <label>2</label>
    </ligand>
</feature>
<evidence type="ECO:0000256" key="12">
    <source>
        <dbReference type="PIRSR" id="PIRSR600823-3"/>
    </source>
</evidence>
<feature type="domain" description="Plant heme peroxidase family profile" evidence="17">
    <location>
        <begin position="77"/>
        <end position="438"/>
    </location>
</feature>
<dbReference type="GO" id="GO:0140825">
    <property type="term" value="F:lactoperoxidase activity"/>
    <property type="evidence" value="ECO:0007669"/>
    <property type="project" value="UniProtKB-EC"/>
</dbReference>
<feature type="site" description="Transition state stabilizer" evidence="13">
    <location>
        <position position="114"/>
    </location>
</feature>
<evidence type="ECO:0000256" key="5">
    <source>
        <dbReference type="ARBA" id="ARBA00022617"/>
    </source>
</evidence>
<keyword evidence="8 12" id="KW-0408">Iron</keyword>
<evidence type="ECO:0000256" key="11">
    <source>
        <dbReference type="PIRSR" id="PIRSR600823-2"/>
    </source>
</evidence>
<feature type="active site" description="Proton acceptor" evidence="10">
    <location>
        <position position="118"/>
    </location>
</feature>
<evidence type="ECO:0000256" key="4">
    <source>
        <dbReference type="ARBA" id="ARBA00022559"/>
    </source>
</evidence>
<feature type="binding site" evidence="12">
    <location>
        <position position="128"/>
    </location>
    <ligand>
        <name>Ca(2+)</name>
        <dbReference type="ChEBI" id="CHEBI:29108"/>
        <label>1</label>
    </ligand>
</feature>
<dbReference type="InterPro" id="IPR033905">
    <property type="entry name" value="Secretory_peroxidase"/>
</dbReference>
<dbReference type="EMBL" id="KI517384">
    <property type="protein sequence ID" value="ESQ53757.1"/>
    <property type="molecule type" value="Genomic_DNA"/>
</dbReference>
<dbReference type="GO" id="GO:0042744">
    <property type="term" value="P:hydrogen peroxide catabolic process"/>
    <property type="evidence" value="ECO:0007669"/>
    <property type="project" value="InterPro"/>
</dbReference>
<evidence type="ECO:0000256" key="8">
    <source>
        <dbReference type="ARBA" id="ARBA00023004"/>
    </source>
</evidence>
<evidence type="ECO:0000313" key="18">
    <source>
        <dbReference type="EMBL" id="ESQ53757.1"/>
    </source>
</evidence>
<reference evidence="18 19" key="1">
    <citation type="journal article" date="2013" name="Front. Plant Sci.">
        <title>The Reference Genome of the Halophytic Plant Eutrema salsugineum.</title>
        <authorList>
            <person name="Yang R."/>
            <person name="Jarvis D.E."/>
            <person name="Chen H."/>
            <person name="Beilstein M.A."/>
            <person name="Grimwood J."/>
            <person name="Jenkins J."/>
            <person name="Shu S."/>
            <person name="Prochnik S."/>
            <person name="Xin M."/>
            <person name="Ma C."/>
            <person name="Schmutz J."/>
            <person name="Wing R.A."/>
            <person name="Mitchell-Olds T."/>
            <person name="Schumaker K.S."/>
            <person name="Wang X."/>
        </authorList>
    </citation>
    <scope>NUCLEOTIDE SEQUENCE [LARGE SCALE GENOMIC DNA]</scope>
</reference>
<comment type="function">
    <text evidence="2">Removal of H(2)O(2), oxidation of toxic reductants, biosynthesis and degradation of lignin, suberization, auxin catabolism, response to environmental stresses such as wounding, pathogen attack and oxidative stress. These functions might be dependent on each isozyme/isoform in each plant tissue.</text>
</comment>
<feature type="disulfide bond" evidence="14">
    <location>
        <begin position="87"/>
        <end position="166"/>
    </location>
</feature>
<evidence type="ECO:0000256" key="3">
    <source>
        <dbReference type="ARBA" id="ARBA00012313"/>
    </source>
</evidence>
<keyword evidence="19" id="KW-1185">Reference proteome</keyword>
<proteinExistence type="inferred from homology"/>
<accession>V4MER9</accession>
<dbReference type="Gene3D" id="1.10.420.10">
    <property type="entry name" value="Peroxidase, domain 2"/>
    <property type="match status" value="1"/>
</dbReference>
<keyword evidence="4" id="KW-0575">Peroxidase</keyword>
<dbReference type="Pfam" id="PF00141">
    <property type="entry name" value="peroxidase"/>
    <property type="match status" value="1"/>
</dbReference>
<feature type="binding site" evidence="11">
    <location>
        <position position="241"/>
    </location>
    <ligand>
        <name>substrate</name>
    </ligand>
</feature>
<dbReference type="PANTHER" id="PTHR31235">
    <property type="entry name" value="PEROXIDASE 25-RELATED"/>
    <property type="match status" value="1"/>
</dbReference>
<dbReference type="GO" id="GO:0046872">
    <property type="term" value="F:metal ion binding"/>
    <property type="evidence" value="ECO:0007669"/>
    <property type="project" value="UniProtKB-KW"/>
</dbReference>
<protein>
    <recommendedName>
        <fullName evidence="3">peroxidase</fullName>
        <ecNumber evidence="3">1.11.1.7</ecNumber>
    </recommendedName>
</protein>
<dbReference type="InterPro" id="IPR000823">
    <property type="entry name" value="Peroxidase_pln"/>
</dbReference>
<comment type="similarity">
    <text evidence="15">Belongs to the peroxidase family.</text>
</comment>
<evidence type="ECO:0000256" key="14">
    <source>
        <dbReference type="PIRSR" id="PIRSR600823-5"/>
    </source>
</evidence>
<dbReference type="PROSITE" id="PS50873">
    <property type="entry name" value="PEROXIDASE_4"/>
    <property type="match status" value="1"/>
</dbReference>
<feature type="binding site" evidence="12">
    <location>
        <position position="119"/>
    </location>
    <ligand>
        <name>Ca(2+)</name>
        <dbReference type="ChEBI" id="CHEBI:29108"/>
        <label>1</label>
    </ligand>
</feature>
<dbReference type="STRING" id="72664.V4MER9"/>
<dbReference type="SUPFAM" id="SSF48113">
    <property type="entry name" value="Heme-dependent peroxidases"/>
    <property type="match status" value="1"/>
</dbReference>
<evidence type="ECO:0000256" key="1">
    <source>
        <dbReference type="ARBA" id="ARBA00000189"/>
    </source>
</evidence>
<dbReference type="Gene3D" id="1.10.520.10">
    <property type="match status" value="1"/>
</dbReference>
<dbReference type="PRINTS" id="PR00461">
    <property type="entry name" value="PLPEROXIDASE"/>
</dbReference>
<dbReference type="OMA" id="LKTKCPF"/>
<gene>
    <name evidence="18" type="ORF">EUTSA_v10027558mg</name>
</gene>
<dbReference type="PRINTS" id="PR00458">
    <property type="entry name" value="PEROXIDASE"/>
</dbReference>
<evidence type="ECO:0000256" key="15">
    <source>
        <dbReference type="RuleBase" id="RU004241"/>
    </source>
</evidence>
<dbReference type="InterPro" id="IPR010255">
    <property type="entry name" value="Haem_peroxidase_sf"/>
</dbReference>
<dbReference type="InterPro" id="IPR002016">
    <property type="entry name" value="Haem_peroxidase"/>
</dbReference>
<evidence type="ECO:0000256" key="13">
    <source>
        <dbReference type="PIRSR" id="PIRSR600823-4"/>
    </source>
</evidence>
<evidence type="ECO:0000256" key="2">
    <source>
        <dbReference type="ARBA" id="ARBA00002322"/>
    </source>
</evidence>
<dbReference type="InterPro" id="IPR019794">
    <property type="entry name" value="Peroxidases_AS"/>
</dbReference>
<dbReference type="CDD" id="cd00693">
    <property type="entry name" value="secretory_peroxidase"/>
    <property type="match status" value="1"/>
</dbReference>
<evidence type="ECO:0000256" key="7">
    <source>
        <dbReference type="ARBA" id="ARBA00023002"/>
    </source>
</evidence>
<dbReference type="Gramene" id="ESQ53757">
    <property type="protein sequence ID" value="ESQ53757"/>
    <property type="gene ID" value="EUTSA_v10027558mg"/>
</dbReference>
<feature type="binding site" evidence="12">
    <location>
        <position position="124"/>
    </location>
    <ligand>
        <name>Ca(2+)</name>
        <dbReference type="ChEBI" id="CHEBI:29108"/>
        <label>1</label>
    </ligand>
</feature>
<dbReference type="GO" id="GO:0020037">
    <property type="term" value="F:heme binding"/>
    <property type="evidence" value="ECO:0007669"/>
    <property type="project" value="InterPro"/>
</dbReference>
<feature type="binding site" evidence="12">
    <location>
        <position position="140"/>
    </location>
    <ligand>
        <name>Ca(2+)</name>
        <dbReference type="ChEBI" id="CHEBI:29108"/>
        <label>1</label>
    </ligand>
</feature>
<keyword evidence="5" id="KW-0349">Heme</keyword>
<evidence type="ECO:0000256" key="16">
    <source>
        <dbReference type="SAM" id="MobiDB-lite"/>
    </source>
</evidence>
<feature type="binding site" description="axial binding residue" evidence="12">
    <location>
        <position position="271"/>
    </location>
    <ligand>
        <name>heme b</name>
        <dbReference type="ChEBI" id="CHEBI:60344"/>
    </ligand>
    <ligandPart>
        <name>Fe</name>
        <dbReference type="ChEBI" id="CHEBI:18248"/>
    </ligandPart>
</feature>
<evidence type="ECO:0000256" key="9">
    <source>
        <dbReference type="ARBA" id="ARBA00023157"/>
    </source>
</evidence>
<organism evidence="18 19">
    <name type="scientific">Eutrema salsugineum</name>
    <name type="common">Saltwater cress</name>
    <name type="synonym">Sisymbrium salsugineum</name>
    <dbReference type="NCBI Taxonomy" id="72664"/>
    <lineage>
        <taxon>Eukaryota</taxon>
        <taxon>Viridiplantae</taxon>
        <taxon>Streptophyta</taxon>
        <taxon>Embryophyta</taxon>
        <taxon>Tracheophyta</taxon>
        <taxon>Spermatophyta</taxon>
        <taxon>Magnoliopsida</taxon>
        <taxon>eudicotyledons</taxon>
        <taxon>Gunneridae</taxon>
        <taxon>Pentapetalae</taxon>
        <taxon>rosids</taxon>
        <taxon>malvids</taxon>
        <taxon>Brassicales</taxon>
        <taxon>Brassicaceae</taxon>
        <taxon>Eutremeae</taxon>
        <taxon>Eutrema</taxon>
    </lineage>
</organism>
<feature type="disulfide bond" evidence="14">
    <location>
        <begin position="278"/>
        <end position="310"/>
    </location>
</feature>
<keyword evidence="12" id="KW-0106">Calcium</keyword>